<dbReference type="EMBL" id="JAHQCX010000016">
    <property type="protein sequence ID" value="MBU9728053.1"/>
    <property type="molecule type" value="Genomic_DNA"/>
</dbReference>
<gene>
    <name evidence="1" type="ORF">KTH90_18750</name>
</gene>
<accession>A0ABS6KC35</accession>
<name>A0ABS6KC35_9FIRM</name>
<evidence type="ECO:0000313" key="2">
    <source>
        <dbReference type="Proteomes" id="UP001314681"/>
    </source>
</evidence>
<keyword evidence="2" id="KW-1185">Reference proteome</keyword>
<dbReference type="RefSeq" id="WP_158353150.1">
    <property type="nucleotide sequence ID" value="NZ_JAHQCX010000016.1"/>
</dbReference>
<dbReference type="Proteomes" id="UP001314681">
    <property type="component" value="Unassembled WGS sequence"/>
</dbReference>
<sequence length="182" mass="21121">MSEGMWKLELDNETNRIPRDIVQEQCSLLSKATRDLVIARMAEYDGDYRSYTTAGGFMAVTENIANMSINKFDVQSKLGEETAESKFVYELYLTSQSMPKYKYRICFIYYGVLLYPVGISLEKEIANELGVPNAEFTVDTQDDFEEYLRRILGSKKVTLLIQNLYRIGRGETKYPRVIERRE</sequence>
<reference evidence="1 2" key="1">
    <citation type="submission" date="2021-06" db="EMBL/GenBank/DDBJ databases">
        <title>Description of novel taxa of the family Lachnospiraceae.</title>
        <authorList>
            <person name="Chaplin A.V."/>
            <person name="Sokolova S.R."/>
            <person name="Pikina A.P."/>
            <person name="Korzhanova M."/>
            <person name="Belova V."/>
            <person name="Korostin D."/>
            <person name="Efimov B.A."/>
        </authorList>
    </citation>
    <scope>NUCLEOTIDE SEQUENCE [LARGE SCALE GENOMIC DNA]</scope>
    <source>
        <strain evidence="1 2">ASD4241</strain>
    </source>
</reference>
<proteinExistence type="predicted"/>
<comment type="caution">
    <text evidence="1">The sequence shown here is derived from an EMBL/GenBank/DDBJ whole genome shotgun (WGS) entry which is preliminary data.</text>
</comment>
<evidence type="ECO:0000313" key="1">
    <source>
        <dbReference type="EMBL" id="MBU9728053.1"/>
    </source>
</evidence>
<organism evidence="1 2">
    <name type="scientific">Diplocloster modestus</name>
    <dbReference type="NCBI Taxonomy" id="2850322"/>
    <lineage>
        <taxon>Bacteria</taxon>
        <taxon>Bacillati</taxon>
        <taxon>Bacillota</taxon>
        <taxon>Clostridia</taxon>
        <taxon>Lachnospirales</taxon>
        <taxon>Lachnospiraceae</taxon>
        <taxon>Diplocloster</taxon>
    </lineage>
</organism>
<protein>
    <submittedName>
        <fullName evidence="1">Uncharacterized protein</fullName>
    </submittedName>
</protein>